<name>A0A2M7YGG7_9BACT</name>
<dbReference type="NCBIfam" id="TIGR04335">
    <property type="entry name" value="AmmeMemoSam_A"/>
    <property type="match status" value="1"/>
</dbReference>
<organism evidence="2 3">
    <name type="scientific">bacterium (Candidatus Ratteibacteria) CG_4_9_14_3_um_filter_41_21</name>
    <dbReference type="NCBI Taxonomy" id="2014289"/>
    <lineage>
        <taxon>Bacteria</taxon>
        <taxon>Candidatus Ratteibacteria</taxon>
    </lineage>
</organism>
<dbReference type="InterPro" id="IPR027485">
    <property type="entry name" value="AMMECR1_N"/>
</dbReference>
<dbReference type="PROSITE" id="PS51112">
    <property type="entry name" value="AMMECR1"/>
    <property type="match status" value="1"/>
</dbReference>
<evidence type="ECO:0000313" key="3">
    <source>
        <dbReference type="Proteomes" id="UP000229213"/>
    </source>
</evidence>
<dbReference type="InterPro" id="IPR027623">
    <property type="entry name" value="AmmeMemoSam_A"/>
</dbReference>
<evidence type="ECO:0000313" key="2">
    <source>
        <dbReference type="EMBL" id="PJA62054.1"/>
    </source>
</evidence>
<proteinExistence type="predicted"/>
<dbReference type="InterPro" id="IPR036071">
    <property type="entry name" value="AMMECR1_dom_sf"/>
</dbReference>
<dbReference type="InterPro" id="IPR023473">
    <property type="entry name" value="AMMECR1"/>
</dbReference>
<sequence length="179" mass="20455">MLNEKQQKQLLTIARETIKIWLEKKEKLKLPGIDSLLREKRGIFVTLKKNEQLRGCIGMILPEQPLAESVVNMAIESATADPRFPAVSLEELKEIKIEISVLTVPKRVEDYQEIELGRDGVIVKRGFRQGVFLPQVATETRWGREEFLGNLCAHKAGLPEDAYQEKTTELYTFQAQVFS</sequence>
<dbReference type="InterPro" id="IPR002733">
    <property type="entry name" value="AMMECR1_domain"/>
</dbReference>
<dbReference type="NCBIfam" id="TIGR00296">
    <property type="entry name" value="TIGR00296 family protein"/>
    <property type="match status" value="1"/>
</dbReference>
<dbReference type="PANTHER" id="PTHR13016">
    <property type="entry name" value="AMMECR1 HOMOLOG"/>
    <property type="match status" value="1"/>
</dbReference>
<gene>
    <name evidence="2" type="ORF">CO162_03125</name>
</gene>
<accession>A0A2M7YGG7</accession>
<feature type="domain" description="AMMECR1" evidence="1">
    <location>
        <begin position="5"/>
        <end position="179"/>
    </location>
</feature>
<dbReference type="Gene3D" id="3.30.700.20">
    <property type="entry name" value="Hypothetical protein ph0010, domain 1"/>
    <property type="match status" value="1"/>
</dbReference>
<dbReference type="Proteomes" id="UP000229213">
    <property type="component" value="Unassembled WGS sequence"/>
</dbReference>
<protein>
    <submittedName>
        <fullName evidence="2">TIGR00296 family protein</fullName>
    </submittedName>
</protein>
<dbReference type="AlphaFoldDB" id="A0A2M7YGG7"/>
<feature type="non-terminal residue" evidence="2">
    <location>
        <position position="179"/>
    </location>
</feature>
<evidence type="ECO:0000259" key="1">
    <source>
        <dbReference type="PROSITE" id="PS51112"/>
    </source>
</evidence>
<dbReference type="EMBL" id="PFWI01000105">
    <property type="protein sequence ID" value="PJA62054.1"/>
    <property type="molecule type" value="Genomic_DNA"/>
</dbReference>
<dbReference type="PANTHER" id="PTHR13016:SF0">
    <property type="entry name" value="AMME SYNDROME CANDIDATE GENE 1 PROTEIN"/>
    <property type="match status" value="1"/>
</dbReference>
<dbReference type="Gene3D" id="3.30.1490.150">
    <property type="entry name" value="Hypothetical protein ph0010, domain 2"/>
    <property type="match status" value="1"/>
</dbReference>
<dbReference type="Pfam" id="PF01871">
    <property type="entry name" value="AMMECR1"/>
    <property type="match status" value="1"/>
</dbReference>
<dbReference type="SUPFAM" id="SSF143447">
    <property type="entry name" value="AMMECR1-like"/>
    <property type="match status" value="1"/>
</dbReference>
<reference evidence="3" key="1">
    <citation type="submission" date="2017-09" db="EMBL/GenBank/DDBJ databases">
        <title>Depth-based differentiation of microbial function through sediment-hosted aquifers and enrichment of novel symbionts in the deep terrestrial subsurface.</title>
        <authorList>
            <person name="Probst A.J."/>
            <person name="Ladd B."/>
            <person name="Jarett J.K."/>
            <person name="Geller-Mcgrath D.E."/>
            <person name="Sieber C.M.K."/>
            <person name="Emerson J.B."/>
            <person name="Anantharaman K."/>
            <person name="Thomas B.C."/>
            <person name="Malmstrom R."/>
            <person name="Stieglmeier M."/>
            <person name="Klingl A."/>
            <person name="Woyke T."/>
            <person name="Ryan C.M."/>
            <person name="Banfield J.F."/>
        </authorList>
    </citation>
    <scope>NUCLEOTIDE SEQUENCE [LARGE SCALE GENOMIC DNA]</scope>
</reference>
<comment type="caution">
    <text evidence="2">The sequence shown here is derived from an EMBL/GenBank/DDBJ whole genome shotgun (WGS) entry which is preliminary data.</text>
</comment>